<dbReference type="Pfam" id="PF18895">
    <property type="entry name" value="T4SS_pilin"/>
    <property type="match status" value="1"/>
</dbReference>
<evidence type="ECO:0000313" key="3">
    <source>
        <dbReference type="Proteomes" id="UP000179686"/>
    </source>
</evidence>
<feature type="transmembrane region" description="Helical" evidence="1">
    <location>
        <begin position="27"/>
        <end position="48"/>
    </location>
</feature>
<evidence type="ECO:0000256" key="1">
    <source>
        <dbReference type="SAM" id="Phobius"/>
    </source>
</evidence>
<reference evidence="2 3" key="1">
    <citation type="journal article" date="2016" name="Nat. Commun.">
        <title>Thousands of microbial genomes shed light on interconnected biogeochemical processes in an aquifer system.</title>
        <authorList>
            <person name="Anantharaman K."/>
            <person name="Brown C.T."/>
            <person name="Hug L.A."/>
            <person name="Sharon I."/>
            <person name="Castelle C.J."/>
            <person name="Probst A.J."/>
            <person name="Thomas B.C."/>
            <person name="Singh A."/>
            <person name="Wilkins M.J."/>
            <person name="Karaoz U."/>
            <person name="Brodie E.L."/>
            <person name="Williams K.H."/>
            <person name="Hubbard S.S."/>
            <person name="Banfield J.F."/>
        </authorList>
    </citation>
    <scope>NUCLEOTIDE SEQUENCE [LARGE SCALE GENOMIC DNA]</scope>
</reference>
<comment type="caution">
    <text evidence="2">The sequence shown here is derived from an EMBL/GenBank/DDBJ whole genome shotgun (WGS) entry which is preliminary data.</text>
</comment>
<organism evidence="2 3">
    <name type="scientific">Candidatus Nomurabacteria bacterium RIFCSPHIGHO2_02_FULL_38_15</name>
    <dbReference type="NCBI Taxonomy" id="1801752"/>
    <lineage>
        <taxon>Bacteria</taxon>
        <taxon>Candidatus Nomuraibacteriota</taxon>
    </lineage>
</organism>
<feature type="transmembrane region" description="Helical" evidence="1">
    <location>
        <begin position="60"/>
        <end position="81"/>
    </location>
</feature>
<gene>
    <name evidence="2" type="ORF">A3J61_00320</name>
</gene>
<dbReference type="InterPro" id="IPR043993">
    <property type="entry name" value="T4SS_pilin"/>
</dbReference>
<dbReference type="Proteomes" id="UP000179686">
    <property type="component" value="Unassembled WGS sequence"/>
</dbReference>
<keyword evidence="1" id="KW-1133">Transmembrane helix</keyword>
<evidence type="ECO:0000313" key="2">
    <source>
        <dbReference type="EMBL" id="OGI72412.1"/>
    </source>
</evidence>
<protein>
    <submittedName>
        <fullName evidence="2">Uncharacterized protein</fullName>
    </submittedName>
</protein>
<proteinExistence type="predicted"/>
<keyword evidence="1" id="KW-0812">Transmembrane</keyword>
<keyword evidence="1" id="KW-0472">Membrane</keyword>
<name>A0A1F6VS53_9BACT</name>
<dbReference type="EMBL" id="MFUC01000006">
    <property type="protein sequence ID" value="OGI72412.1"/>
    <property type="molecule type" value="Genomic_DNA"/>
</dbReference>
<dbReference type="STRING" id="1801752.A3J61_00320"/>
<dbReference type="AlphaFoldDB" id="A0A1F6VS53"/>
<sequence length="101" mass="11431">MFNIAYAETDSVVNAIFAKVVDPVINFLFILAFLYFIYGIVVFIQNANNEEARAKGKQHMVWGIVGLLIMFSAFTIMQIIVNTLDLESPPNGPNYRQIDQN</sequence>
<accession>A0A1F6VS53</accession>